<dbReference type="AlphaFoldDB" id="A0A097ESA5"/>
<sequence>MYSKFLKNVFQSKFYPELVSKLENVETYRNQTTKTSV</sequence>
<reference evidence="1 2" key="2">
    <citation type="journal article" date="2014" name="Emerg. Microbes Infect.">
        <title>Potential impact on kidney infection: a whole-genome analysis of Leptospira santarosai serovar Shermani.</title>
        <authorList>
            <person name="Chou L.F."/>
            <person name="Chen T.W."/>
            <person name="Ko Y.C."/>
            <person name="Pan M.J."/>
            <person name="Tian Y.C."/>
            <person name="Chiu C.H."/>
            <person name="Tang P."/>
            <person name="Hung C.C."/>
            <person name="Yang C.W."/>
        </authorList>
    </citation>
    <scope>NUCLEOTIDE SEQUENCE</scope>
    <source>
        <strain evidence="1 2">LT 821</strain>
    </source>
</reference>
<reference evidence="1 2" key="1">
    <citation type="journal article" date="2012" name="Gene">
        <title>Sequence of Leptospira santarosai serovar Shermani genome and prediction of virulence-associated genes.</title>
        <authorList>
            <person name="Chou L.F."/>
            <person name="Chen Y.T."/>
            <person name="Lu C.W."/>
            <person name="Ko Y.C."/>
            <person name="Tang C.Y."/>
            <person name="Pan M.J."/>
            <person name="Tian Y.C."/>
            <person name="Chiu C.H."/>
            <person name="Hung C.C."/>
            <person name="Yang C.W."/>
        </authorList>
    </citation>
    <scope>NUCLEOTIDE SEQUENCE [LARGE SCALE GENOMIC DNA]</scope>
    <source>
        <strain evidence="1">LT 821</strain>
    </source>
</reference>
<gene>
    <name evidence="1" type="ORF">LSS_20865</name>
</gene>
<evidence type="ECO:0000313" key="1">
    <source>
        <dbReference type="EMBL" id="AIT10811.1"/>
    </source>
</evidence>
<dbReference type="KEGG" id="lst:LSS_20865"/>
<dbReference type="EMBL" id="CP006694">
    <property type="protein sequence ID" value="AIT10811.1"/>
    <property type="molecule type" value="Genomic_DNA"/>
</dbReference>
<evidence type="ECO:0000313" key="2">
    <source>
        <dbReference type="Proteomes" id="UP000035800"/>
    </source>
</evidence>
<name>A0A097ESA5_9LEPT</name>
<organism evidence="1 2">
    <name type="scientific">Leptospira santarosai serovar Shermani str. LT 821</name>
    <dbReference type="NCBI Taxonomy" id="758847"/>
    <lineage>
        <taxon>Bacteria</taxon>
        <taxon>Pseudomonadati</taxon>
        <taxon>Spirochaetota</taxon>
        <taxon>Spirochaetia</taxon>
        <taxon>Leptospirales</taxon>
        <taxon>Leptospiraceae</taxon>
        <taxon>Leptospira</taxon>
    </lineage>
</organism>
<accession>A0A097ESA5</accession>
<protein>
    <submittedName>
        <fullName evidence="1">Uncharacterized protein</fullName>
    </submittedName>
</protein>
<proteinExistence type="predicted"/>
<dbReference type="Proteomes" id="UP000035800">
    <property type="component" value="Chromosome I"/>
</dbReference>